<gene>
    <name evidence="5" type="ORF">CFAM422_008720</name>
</gene>
<dbReference type="GO" id="GO:0016491">
    <property type="term" value="F:oxidoreductase activity"/>
    <property type="evidence" value="ECO:0007669"/>
    <property type="project" value="UniProtKB-KW"/>
</dbReference>
<accession>A0A9P4XBJ9</accession>
<proteinExistence type="predicted"/>
<sequence>MSDVKNVAVFGGGGSLAAVIVPILHKHFNVTMIRRCGSNSKAPVNGIKVIDADFSSEDDLAIALKGNDAVICMVASSAHKIQPILIDAAVAAGVRRFIPSEFGANIDNAKTRQLPVFAGKVATQEYLKNKAKTTNLSYTFIYNGAFLDWGLEHGVLIDLGPSNNSKIYNGGDSLWATTTRTTVAEAVVSVLKHLEETKNRPVFIQDAYITQNKLLRLAQEVTPPRSWATTAIELDDITSVADKKVTEGKFDGSVAMAYITRALFDPEYGCNFATSDNQLLGLQGKTDEDIKAVIQTIIRW</sequence>
<dbReference type="InterPro" id="IPR036291">
    <property type="entry name" value="NAD(P)-bd_dom_sf"/>
</dbReference>
<reference evidence="5 6" key="1">
    <citation type="submission" date="2018-06" db="EMBL/GenBank/DDBJ databases">
        <title>Genome analysis of cellulolytic fungus Trichoderma lentiforme CFAM-422.</title>
        <authorList>
            <person name="Steindorff A.S."/>
            <person name="Formighieri E.F."/>
            <person name="Midorikawa G.E.O."/>
            <person name="Tamietti M.S."/>
            <person name="Ramos E.Z."/>
            <person name="Silva A.S."/>
            <person name="Bon E.P.S."/>
            <person name="Mendes T.D."/>
            <person name="Damaso M.C.T."/>
            <person name="Favaro L.C.L."/>
        </authorList>
    </citation>
    <scope>NUCLEOTIDE SEQUENCE [LARGE SCALE GENOMIC DNA]</scope>
    <source>
        <strain evidence="5 6">CFAM-422</strain>
    </source>
</reference>
<dbReference type="Pfam" id="PF05368">
    <property type="entry name" value="NmrA"/>
    <property type="match status" value="1"/>
</dbReference>
<evidence type="ECO:0000256" key="2">
    <source>
        <dbReference type="ARBA" id="ARBA00023002"/>
    </source>
</evidence>
<organism evidence="5 6">
    <name type="scientific">Trichoderma lentiforme</name>
    <dbReference type="NCBI Taxonomy" id="1567552"/>
    <lineage>
        <taxon>Eukaryota</taxon>
        <taxon>Fungi</taxon>
        <taxon>Dikarya</taxon>
        <taxon>Ascomycota</taxon>
        <taxon>Pezizomycotina</taxon>
        <taxon>Sordariomycetes</taxon>
        <taxon>Hypocreomycetidae</taxon>
        <taxon>Hypocreales</taxon>
        <taxon>Hypocreaceae</taxon>
        <taxon>Trichoderma</taxon>
    </lineage>
</organism>
<keyword evidence="3" id="KW-1133">Transmembrane helix</keyword>
<keyword evidence="3" id="KW-0812">Transmembrane</keyword>
<keyword evidence="3" id="KW-0472">Membrane</keyword>
<dbReference type="PANTHER" id="PTHR47706">
    <property type="entry name" value="NMRA-LIKE FAMILY PROTEIN"/>
    <property type="match status" value="1"/>
</dbReference>
<feature type="domain" description="NmrA-like" evidence="4">
    <location>
        <begin position="5"/>
        <end position="217"/>
    </location>
</feature>
<evidence type="ECO:0000313" key="6">
    <source>
        <dbReference type="Proteomes" id="UP000801864"/>
    </source>
</evidence>
<evidence type="ECO:0000259" key="4">
    <source>
        <dbReference type="Pfam" id="PF05368"/>
    </source>
</evidence>
<keyword evidence="1" id="KW-0521">NADP</keyword>
<dbReference type="SUPFAM" id="SSF51735">
    <property type="entry name" value="NAD(P)-binding Rossmann-fold domains"/>
    <property type="match status" value="1"/>
</dbReference>
<dbReference type="InterPro" id="IPR045312">
    <property type="entry name" value="PCBER-like"/>
</dbReference>
<dbReference type="InterPro" id="IPR051609">
    <property type="entry name" value="NmrA/Isoflavone_reductase-like"/>
</dbReference>
<dbReference type="Gene3D" id="3.40.50.720">
    <property type="entry name" value="NAD(P)-binding Rossmann-like Domain"/>
    <property type="match status" value="1"/>
</dbReference>
<keyword evidence="2" id="KW-0560">Oxidoreductase</keyword>
<dbReference type="PANTHER" id="PTHR47706:SF1">
    <property type="entry name" value="CIPA-LIKE, PUTATIVE (AFU_ORTHOLOGUE AFUA_1G12460)-RELATED"/>
    <property type="match status" value="1"/>
</dbReference>
<evidence type="ECO:0000256" key="3">
    <source>
        <dbReference type="SAM" id="Phobius"/>
    </source>
</evidence>
<protein>
    <recommendedName>
        <fullName evidence="4">NmrA-like domain-containing protein</fullName>
    </recommendedName>
</protein>
<dbReference type="Gene3D" id="3.90.25.10">
    <property type="entry name" value="UDP-galactose 4-epimerase, domain 1"/>
    <property type="match status" value="1"/>
</dbReference>
<name>A0A9P4XBJ9_9HYPO</name>
<dbReference type="InterPro" id="IPR008030">
    <property type="entry name" value="NmrA-like"/>
</dbReference>
<evidence type="ECO:0000256" key="1">
    <source>
        <dbReference type="ARBA" id="ARBA00022857"/>
    </source>
</evidence>
<keyword evidence="6" id="KW-1185">Reference proteome</keyword>
<feature type="transmembrane region" description="Helical" evidence="3">
    <location>
        <begin position="6"/>
        <end position="25"/>
    </location>
</feature>
<comment type="caution">
    <text evidence="5">The sequence shown here is derived from an EMBL/GenBank/DDBJ whole genome shotgun (WGS) entry which is preliminary data.</text>
</comment>
<dbReference type="AlphaFoldDB" id="A0A9P4XBJ9"/>
<dbReference type="CDD" id="cd05259">
    <property type="entry name" value="PCBER_SDR_a"/>
    <property type="match status" value="1"/>
</dbReference>
<dbReference type="Proteomes" id="UP000801864">
    <property type="component" value="Unassembled WGS sequence"/>
</dbReference>
<evidence type="ECO:0000313" key="5">
    <source>
        <dbReference type="EMBL" id="KAF3067712.1"/>
    </source>
</evidence>
<dbReference type="EMBL" id="QLNT01000015">
    <property type="protein sequence ID" value="KAF3067712.1"/>
    <property type="molecule type" value="Genomic_DNA"/>
</dbReference>